<proteinExistence type="predicted"/>
<feature type="repeat" description="WD" evidence="5">
    <location>
        <begin position="934"/>
        <end position="974"/>
    </location>
</feature>
<dbReference type="PROSITE" id="PS50294">
    <property type="entry name" value="WD_REPEATS_REGION"/>
    <property type="match status" value="7"/>
</dbReference>
<dbReference type="SUPFAM" id="SSF56112">
    <property type="entry name" value="Protein kinase-like (PK-like)"/>
    <property type="match status" value="1"/>
</dbReference>
<accession>A0A517XWP3</accession>
<dbReference type="InterPro" id="IPR001680">
    <property type="entry name" value="WD40_rpt"/>
</dbReference>
<dbReference type="PROSITE" id="PS50082">
    <property type="entry name" value="WD_REPEATS_2"/>
    <property type="match status" value="9"/>
</dbReference>
<dbReference type="Gene3D" id="1.10.510.10">
    <property type="entry name" value="Transferase(Phosphotransferase) domain 1"/>
    <property type="match status" value="1"/>
</dbReference>
<evidence type="ECO:0000256" key="3">
    <source>
        <dbReference type="ARBA" id="ARBA00022741"/>
    </source>
</evidence>
<evidence type="ECO:0000256" key="2">
    <source>
        <dbReference type="ARBA" id="ARBA00022737"/>
    </source>
</evidence>
<dbReference type="SUPFAM" id="SSF50998">
    <property type="entry name" value="Quinoprotein alcohol dehydrogenase-like"/>
    <property type="match status" value="3"/>
</dbReference>
<dbReference type="Proteomes" id="UP000319576">
    <property type="component" value="Chromosome"/>
</dbReference>
<evidence type="ECO:0000313" key="10">
    <source>
        <dbReference type="Proteomes" id="UP000319576"/>
    </source>
</evidence>
<feature type="repeat" description="WD" evidence="5">
    <location>
        <begin position="846"/>
        <end position="871"/>
    </location>
</feature>
<feature type="region of interest" description="Disordered" evidence="7">
    <location>
        <begin position="50"/>
        <end position="95"/>
    </location>
</feature>
<dbReference type="InterPro" id="IPR019775">
    <property type="entry name" value="WD40_repeat_CS"/>
</dbReference>
<keyword evidence="9" id="KW-0418">Kinase</keyword>
<dbReference type="PANTHER" id="PTHR19848:SF8">
    <property type="entry name" value="F-BOX AND WD REPEAT DOMAIN CONTAINING 7"/>
    <property type="match status" value="1"/>
</dbReference>
<dbReference type="PRINTS" id="PR00320">
    <property type="entry name" value="GPROTEINBRPT"/>
</dbReference>
<reference evidence="9 10" key="1">
    <citation type="submission" date="2019-02" db="EMBL/GenBank/DDBJ databases">
        <title>Deep-cultivation of Planctomycetes and their phenomic and genomic characterization uncovers novel biology.</title>
        <authorList>
            <person name="Wiegand S."/>
            <person name="Jogler M."/>
            <person name="Boedeker C."/>
            <person name="Pinto D."/>
            <person name="Vollmers J."/>
            <person name="Rivas-Marin E."/>
            <person name="Kohn T."/>
            <person name="Peeters S.H."/>
            <person name="Heuer A."/>
            <person name="Rast P."/>
            <person name="Oberbeckmann S."/>
            <person name="Bunk B."/>
            <person name="Jeske O."/>
            <person name="Meyerdierks A."/>
            <person name="Storesund J.E."/>
            <person name="Kallscheuer N."/>
            <person name="Luecker S."/>
            <person name="Lage O.M."/>
            <person name="Pohl T."/>
            <person name="Merkel B.J."/>
            <person name="Hornburger P."/>
            <person name="Mueller R.-W."/>
            <person name="Bruemmer F."/>
            <person name="Labrenz M."/>
            <person name="Spormann A.M."/>
            <person name="Op den Camp H."/>
            <person name="Overmann J."/>
            <person name="Amann R."/>
            <person name="Jetten M.S.M."/>
            <person name="Mascher T."/>
            <person name="Medema M.H."/>
            <person name="Devos D.P."/>
            <person name="Kaster A.-K."/>
            <person name="Ovreas L."/>
            <person name="Rohde M."/>
            <person name="Galperin M.Y."/>
            <person name="Jogler C."/>
        </authorList>
    </citation>
    <scope>NUCLEOTIDE SEQUENCE [LARGE SCALE GENOMIC DNA]</scope>
    <source>
        <strain evidence="9 10">ETA_A1</strain>
    </source>
</reference>
<feature type="binding site" evidence="6">
    <location>
        <position position="148"/>
    </location>
    <ligand>
        <name>ATP</name>
        <dbReference type="ChEBI" id="CHEBI:30616"/>
    </ligand>
</feature>
<dbReference type="PROSITE" id="PS00108">
    <property type="entry name" value="PROTEIN_KINASE_ST"/>
    <property type="match status" value="1"/>
</dbReference>
<dbReference type="Pfam" id="PF00069">
    <property type="entry name" value="Pkinase"/>
    <property type="match status" value="1"/>
</dbReference>
<dbReference type="PROSITE" id="PS50011">
    <property type="entry name" value="PROTEIN_KINASE_DOM"/>
    <property type="match status" value="1"/>
</dbReference>
<feature type="repeat" description="WD" evidence="5">
    <location>
        <begin position="1099"/>
        <end position="1140"/>
    </location>
</feature>
<feature type="repeat" description="WD" evidence="5">
    <location>
        <begin position="892"/>
        <end position="933"/>
    </location>
</feature>
<dbReference type="InterPro" id="IPR020472">
    <property type="entry name" value="WD40_PAC1"/>
</dbReference>
<dbReference type="InterPro" id="IPR015943">
    <property type="entry name" value="WD40/YVTN_repeat-like_dom_sf"/>
</dbReference>
<dbReference type="InterPro" id="IPR011009">
    <property type="entry name" value="Kinase-like_dom_sf"/>
</dbReference>
<dbReference type="RefSeq" id="WP_145241246.1">
    <property type="nucleotide sequence ID" value="NZ_CP036273.1"/>
</dbReference>
<feature type="compositionally biased region" description="Low complexity" evidence="7">
    <location>
        <begin position="86"/>
        <end position="95"/>
    </location>
</feature>
<dbReference type="InterPro" id="IPR011047">
    <property type="entry name" value="Quinoprotein_ADH-like_sf"/>
</dbReference>
<dbReference type="KEGG" id="uli:ETAA1_39050"/>
<dbReference type="SMART" id="SM00320">
    <property type="entry name" value="WD40"/>
    <property type="match status" value="17"/>
</dbReference>
<dbReference type="CDD" id="cd14014">
    <property type="entry name" value="STKc_PknB_like"/>
    <property type="match status" value="1"/>
</dbReference>
<keyword evidence="2" id="KW-0677">Repeat</keyword>
<dbReference type="CDD" id="cd00200">
    <property type="entry name" value="WD40"/>
    <property type="match status" value="3"/>
</dbReference>
<dbReference type="SMART" id="SM00220">
    <property type="entry name" value="S_TKc"/>
    <property type="match status" value="1"/>
</dbReference>
<keyword evidence="10" id="KW-1185">Reference proteome</keyword>
<evidence type="ECO:0000313" key="9">
    <source>
        <dbReference type="EMBL" id="QDU21931.1"/>
    </source>
</evidence>
<dbReference type="Gene3D" id="3.30.200.20">
    <property type="entry name" value="Phosphorylase Kinase, domain 1"/>
    <property type="match status" value="1"/>
</dbReference>
<dbReference type="OrthoDB" id="500858at2"/>
<evidence type="ECO:0000256" key="7">
    <source>
        <dbReference type="SAM" id="MobiDB-lite"/>
    </source>
</evidence>
<keyword evidence="3 6" id="KW-0547">Nucleotide-binding</keyword>
<evidence type="ECO:0000256" key="5">
    <source>
        <dbReference type="PROSITE-ProRule" id="PRU00221"/>
    </source>
</evidence>
<organism evidence="9 10">
    <name type="scientific">Urbifossiella limnaea</name>
    <dbReference type="NCBI Taxonomy" id="2528023"/>
    <lineage>
        <taxon>Bacteria</taxon>
        <taxon>Pseudomonadati</taxon>
        <taxon>Planctomycetota</taxon>
        <taxon>Planctomycetia</taxon>
        <taxon>Gemmatales</taxon>
        <taxon>Gemmataceae</taxon>
        <taxon>Urbifossiella</taxon>
    </lineage>
</organism>
<dbReference type="InterPro" id="IPR008271">
    <property type="entry name" value="Ser/Thr_kinase_AS"/>
</dbReference>
<dbReference type="PROSITE" id="PS00678">
    <property type="entry name" value="WD_REPEATS_1"/>
    <property type="match status" value="5"/>
</dbReference>
<keyword evidence="9" id="KW-0808">Transferase</keyword>
<dbReference type="GO" id="GO:0004674">
    <property type="term" value="F:protein serine/threonine kinase activity"/>
    <property type="evidence" value="ECO:0007669"/>
    <property type="project" value="UniProtKB-EC"/>
</dbReference>
<sequence>MPVDPLRLKAVFSEALVRTDSSDRAAYLAAACGDDADLRSRVEALLRASEEPDSLLDEPAPPGPTNVTGTSAPDAHRPESMATGDFGSSGATGTFAGAATRNERAAPAELGTVIAGRYTLVEVIGEGGMGSVYLASQSEPVKRQVAIKLIKTGMDSKAVLARFDAERQALALMDHPNIARIYDGGVTQAGQPFFVMELVKGVPLTEYCDQKRLTVDARLQLFVSVCQAVQHAHQKGIIHRDLKPGNVLVTEVDGRPTPKVIDFGVAKANELKLTDLSFADTGAIVGTPAYMSPEQADPSSMDIDTRTDVYALGVMLYELLTGSPPIDGKQFKRGAILEILRMVREVDPPRPSTKLSTADDLPNIAANRSIEPVKLTKSLRGELDWVVMKALEKDRTRRYETANGFAADIQRYLADEVVEARPPSRGYRLKKFVKRNKVQVLAASLVLLALVGGIVGTSLGLVQAEQARAAEAKRVTERDEALGERNTALGEAKAALGERNAALGKATEALGKADESLRKEALRVKERDQANLELSRQLGNSNFLVAMAGYENRDVKQATERLAKVPASERGWEWDYLKQRTRGGIFTLYGHMGQVSSVCFSPDGMRIVTGSWDNTAKVWDARTGTLLLDLKGHTHLVSGVSFSPDGTRIVTGSPDKTAKIWDARTGKPLLDLKGHAGPVNSLCYSPDGKRIVTAGVTAKVWDAQTGAPLVDLKGPRAAVQRVSFSPDGTRIAGSGYVSFSPGGVGGVSFSPDGTRIVTDGTYGGQVWDASTGEPVLDLKGQREQSSLDTARVWDARTGTPLLDLRGHKSAVSSVNYSPDGTRIVTGSWDKTARVWDARTGTPLLDLTGHTGQVSGVSFSPDGTRIVTGGGNQDQTGEINVWDAQTGMPVPELNGHTHNLTSVSFSPDGTRIVTGSLDKTAKVWDVRTGTLVLDLKGHTSGVTSVSFSPDSTRIVTGSSDTAKVWDARTGTLVLDLKGGVTSVSFSPDGTRLITGVNVNTFGSVTVWDAQTGKHLLKWEVFLGVESLSLSPDGTRVVTGHNTAKVWDVRTGKQLLELDGAGCVSFSPDGSRIVTGGGVTAGLDNAVKIWDASTGKHLVDLRGHGNLVTSVSFSPGGTRLVTGSWDNTAKVWDTRTGTPLVELQGGRAWVKSVCFSPDGTRIVTASGQTAKIWGARTSTLGLELNGTTGKVTCMSFSPDGTRFFTGGRTAKVRDVRTGKHLLDLPVSEVEEVTSASFSPDGTRIATGTNDGTIRVWDALTGKSLFAIEDEEVDGPVTSVSFSPDGTRIVTASPFETTAKVWNALTGKHLFDLPGHERNVRTAGFSLDGKRIVTEGGWNYGPTGEWKVWDAQTGREIKGEPIPQTLRFGELSPDGKIFAHRDGDRIVLIPSIPEARELEYRQVHTRPNYWRYLEGYTAARQTNDPVAARFYLDRILSIPEHRTTARFSERNASQADPLVIARTGFHHTALAKTPYDRGTVALLAVRGDRLARRLVAQQLLRDGKPGPAIPLLFMCMTSRPSTSPPVEELLLAQACLDLKQPDEARRFYKAATEWLDRPRDPKDNLGVGFSAANSDPRRNPFDWEAWHECDVFRAEVEKALAKG</sequence>
<feature type="domain" description="Protein kinase" evidence="8">
    <location>
        <begin position="118"/>
        <end position="413"/>
    </location>
</feature>
<keyword evidence="4 6" id="KW-0067">ATP-binding</keyword>
<dbReference type="SUPFAM" id="SSF50978">
    <property type="entry name" value="WD40 repeat-like"/>
    <property type="match status" value="1"/>
</dbReference>
<keyword evidence="1 5" id="KW-0853">WD repeat</keyword>
<protein>
    <submittedName>
        <fullName evidence="9">Serine/threonine-protein kinase PknB</fullName>
        <ecNumber evidence="9">2.7.11.1</ecNumber>
    </submittedName>
</protein>
<evidence type="ECO:0000259" key="8">
    <source>
        <dbReference type="PROSITE" id="PS50011"/>
    </source>
</evidence>
<name>A0A517XWP3_9BACT</name>
<feature type="repeat" description="WD" evidence="5">
    <location>
        <begin position="1077"/>
        <end position="1098"/>
    </location>
</feature>
<evidence type="ECO:0000256" key="6">
    <source>
        <dbReference type="PROSITE-ProRule" id="PRU10141"/>
    </source>
</evidence>
<dbReference type="PANTHER" id="PTHR19848">
    <property type="entry name" value="WD40 REPEAT PROTEIN"/>
    <property type="match status" value="1"/>
</dbReference>
<dbReference type="Pfam" id="PF00400">
    <property type="entry name" value="WD40"/>
    <property type="match status" value="14"/>
</dbReference>
<feature type="repeat" description="WD" evidence="5">
    <location>
        <begin position="630"/>
        <end position="671"/>
    </location>
</feature>
<dbReference type="EMBL" id="CP036273">
    <property type="protein sequence ID" value="QDU21931.1"/>
    <property type="molecule type" value="Genomic_DNA"/>
</dbReference>
<evidence type="ECO:0000256" key="4">
    <source>
        <dbReference type="ARBA" id="ARBA00022840"/>
    </source>
</evidence>
<dbReference type="InterPro" id="IPR036322">
    <property type="entry name" value="WD40_repeat_dom_sf"/>
</dbReference>
<dbReference type="InterPro" id="IPR017441">
    <property type="entry name" value="Protein_kinase_ATP_BS"/>
</dbReference>
<evidence type="ECO:0000256" key="1">
    <source>
        <dbReference type="ARBA" id="ARBA00022574"/>
    </source>
</evidence>
<gene>
    <name evidence="9" type="primary">pknB_37</name>
    <name evidence="9" type="ORF">ETAA1_39050</name>
</gene>
<feature type="repeat" description="WD" evidence="5">
    <location>
        <begin position="588"/>
        <end position="629"/>
    </location>
</feature>
<feature type="repeat" description="WD" evidence="5">
    <location>
        <begin position="1223"/>
        <end position="1264"/>
    </location>
</feature>
<dbReference type="GO" id="GO:0005524">
    <property type="term" value="F:ATP binding"/>
    <property type="evidence" value="ECO:0007669"/>
    <property type="project" value="UniProtKB-UniRule"/>
</dbReference>
<dbReference type="Gene3D" id="2.130.10.10">
    <property type="entry name" value="YVTN repeat-like/Quinoprotein amine dehydrogenase"/>
    <property type="match status" value="7"/>
</dbReference>
<dbReference type="PROSITE" id="PS00107">
    <property type="entry name" value="PROTEIN_KINASE_ATP"/>
    <property type="match status" value="1"/>
</dbReference>
<dbReference type="InterPro" id="IPR000719">
    <property type="entry name" value="Prot_kinase_dom"/>
</dbReference>
<feature type="repeat" description="WD" evidence="5">
    <location>
        <begin position="804"/>
        <end position="845"/>
    </location>
</feature>
<dbReference type="EC" id="2.7.11.1" evidence="9"/>